<dbReference type="CDD" id="cd10928">
    <property type="entry name" value="CE4_u4"/>
    <property type="match status" value="1"/>
</dbReference>
<organism evidence="1 2">
    <name type="scientific">Ruegeria spongiae</name>
    <dbReference type="NCBI Taxonomy" id="2942209"/>
    <lineage>
        <taxon>Bacteria</taxon>
        <taxon>Pseudomonadati</taxon>
        <taxon>Pseudomonadota</taxon>
        <taxon>Alphaproteobacteria</taxon>
        <taxon>Rhodobacterales</taxon>
        <taxon>Roseobacteraceae</taxon>
        <taxon>Ruegeria</taxon>
    </lineage>
</organism>
<sequence length="250" mass="28215">MTPDWTPLDAELALWQRADLTLPLWWRDDDATAPTPALDRLHDLSVETGLPVHLAVVPEPALPALADVTRDREMLIPVVHGWAHRNHQNPDSKKSEFGADRSAELALDDAQRGLTRMRDLFGDDLIPMFVPPWNRISEEVIAGLPRLGYSALSTFMPRNAQNAAPGLERINTHLDPIDWRGTRGLVNANTLITQVTAQLRDRREGRVDNGEPYGLLTHHLVHDDAIWQFTQELVTRLIRGPGQPWTMPRQ</sequence>
<gene>
    <name evidence="1" type="ORF">M3P21_09645</name>
</gene>
<comment type="caution">
    <text evidence="1">The sequence shown here is derived from an EMBL/GenBank/DDBJ whole genome shotgun (WGS) entry which is preliminary data.</text>
</comment>
<protein>
    <submittedName>
        <fullName evidence="1">Polysaccharide deacetylase family protein</fullName>
    </submittedName>
</protein>
<evidence type="ECO:0000313" key="2">
    <source>
        <dbReference type="Proteomes" id="UP001203880"/>
    </source>
</evidence>
<evidence type="ECO:0000313" key="1">
    <source>
        <dbReference type="EMBL" id="MCL6283790.1"/>
    </source>
</evidence>
<name>A0ABT0Q1U3_9RHOB</name>
<dbReference type="RefSeq" id="WP_249709625.1">
    <property type="nucleotide sequence ID" value="NZ_JAMFMB010000010.1"/>
</dbReference>
<dbReference type="InterPro" id="IPR049591">
    <property type="entry name" value="CE4_u4-like"/>
</dbReference>
<dbReference type="Proteomes" id="UP001203880">
    <property type="component" value="Unassembled WGS sequence"/>
</dbReference>
<reference evidence="1" key="1">
    <citation type="submission" date="2022-05" db="EMBL/GenBank/DDBJ databases">
        <authorList>
            <person name="Park J.-S."/>
        </authorList>
    </citation>
    <scope>NUCLEOTIDE SEQUENCE</scope>
    <source>
        <strain evidence="1">2012CJ41-6</strain>
    </source>
</reference>
<proteinExistence type="predicted"/>
<dbReference type="SUPFAM" id="SSF88713">
    <property type="entry name" value="Glycoside hydrolase/deacetylase"/>
    <property type="match status" value="1"/>
</dbReference>
<dbReference type="InterPro" id="IPR011330">
    <property type="entry name" value="Glyco_hydro/deAcase_b/a-brl"/>
</dbReference>
<accession>A0ABT0Q1U3</accession>
<dbReference type="Gene3D" id="3.20.20.370">
    <property type="entry name" value="Glycoside hydrolase/deacetylase"/>
    <property type="match status" value="1"/>
</dbReference>
<dbReference type="EMBL" id="JAMFMB010000010">
    <property type="protein sequence ID" value="MCL6283790.1"/>
    <property type="molecule type" value="Genomic_DNA"/>
</dbReference>
<keyword evidence="2" id="KW-1185">Reference proteome</keyword>